<reference evidence="2 3" key="1">
    <citation type="submission" date="2019-04" db="EMBL/GenBank/DDBJ databases">
        <title>An improved genome assembly and genetic linkage map for asparagus bean, Vigna unguiculata ssp. sesquipedialis.</title>
        <authorList>
            <person name="Xia Q."/>
            <person name="Zhang R."/>
            <person name="Dong Y."/>
        </authorList>
    </citation>
    <scope>NUCLEOTIDE SEQUENCE [LARGE SCALE GENOMIC DNA]</scope>
    <source>
        <tissue evidence="2">Leaf</tissue>
    </source>
</reference>
<dbReference type="EMBL" id="CP039347">
    <property type="protein sequence ID" value="QCD86975.1"/>
    <property type="molecule type" value="Genomic_DNA"/>
</dbReference>
<gene>
    <name evidence="2" type="ORF">DEO72_LG3g1506</name>
</gene>
<protein>
    <submittedName>
        <fullName evidence="2">Uncharacterized protein</fullName>
    </submittedName>
</protein>
<evidence type="ECO:0000313" key="3">
    <source>
        <dbReference type="Proteomes" id="UP000501690"/>
    </source>
</evidence>
<name>A0A4D6LF58_VIGUN</name>
<evidence type="ECO:0000256" key="1">
    <source>
        <dbReference type="SAM" id="MobiDB-lite"/>
    </source>
</evidence>
<dbReference type="Proteomes" id="UP000501690">
    <property type="component" value="Linkage Group LG3"/>
</dbReference>
<feature type="region of interest" description="Disordered" evidence="1">
    <location>
        <begin position="84"/>
        <end position="103"/>
    </location>
</feature>
<accession>A0A4D6LF58</accession>
<organism evidence="2 3">
    <name type="scientific">Vigna unguiculata</name>
    <name type="common">Cowpea</name>
    <dbReference type="NCBI Taxonomy" id="3917"/>
    <lineage>
        <taxon>Eukaryota</taxon>
        <taxon>Viridiplantae</taxon>
        <taxon>Streptophyta</taxon>
        <taxon>Embryophyta</taxon>
        <taxon>Tracheophyta</taxon>
        <taxon>Spermatophyta</taxon>
        <taxon>Magnoliopsida</taxon>
        <taxon>eudicotyledons</taxon>
        <taxon>Gunneridae</taxon>
        <taxon>Pentapetalae</taxon>
        <taxon>rosids</taxon>
        <taxon>fabids</taxon>
        <taxon>Fabales</taxon>
        <taxon>Fabaceae</taxon>
        <taxon>Papilionoideae</taxon>
        <taxon>50 kb inversion clade</taxon>
        <taxon>NPAAA clade</taxon>
        <taxon>indigoferoid/millettioid clade</taxon>
        <taxon>Phaseoleae</taxon>
        <taxon>Vigna</taxon>
    </lineage>
</organism>
<proteinExistence type="predicted"/>
<keyword evidence="3" id="KW-1185">Reference proteome</keyword>
<evidence type="ECO:0000313" key="2">
    <source>
        <dbReference type="EMBL" id="QCD86975.1"/>
    </source>
</evidence>
<sequence>MNCRAARVLPPGDTNNSVIYGSSRVREKSGIFPELYAPPGDKELPPECEKEECTKTFLQRLEKDLELDQWWCKKDSRISNWSKEYKKSPGGFEGPPGDGSSRVREKSGIFPELYAPPGDKELPPGGLYYHFALRRLGCTRRWCSGRGMLCHERGMLGHERGMLGHERGMLCHERVGRYVAGGSRVLDYGRVEKPWGLKSWPRIN</sequence>
<dbReference type="AlphaFoldDB" id="A0A4D6LF58"/>